<feature type="transmembrane region" description="Helical" evidence="1">
    <location>
        <begin position="237"/>
        <end position="256"/>
    </location>
</feature>
<dbReference type="InterPro" id="IPR052529">
    <property type="entry name" value="Bact_Transport_Assoc"/>
</dbReference>
<evidence type="ECO:0000313" key="3">
    <source>
        <dbReference type="EMBL" id="SEG97789.1"/>
    </source>
</evidence>
<keyword evidence="4" id="KW-1185">Reference proteome</keyword>
<proteinExistence type="predicted"/>
<organism evidence="3 4">
    <name type="scientific">Nonomuraea solani</name>
    <dbReference type="NCBI Taxonomy" id="1144553"/>
    <lineage>
        <taxon>Bacteria</taxon>
        <taxon>Bacillati</taxon>
        <taxon>Actinomycetota</taxon>
        <taxon>Actinomycetes</taxon>
        <taxon>Streptosporangiales</taxon>
        <taxon>Streptosporangiaceae</taxon>
        <taxon>Nonomuraea</taxon>
    </lineage>
</organism>
<feature type="transmembrane region" description="Helical" evidence="1">
    <location>
        <begin position="262"/>
        <end position="284"/>
    </location>
</feature>
<accession>A0A1H6ELX0</accession>
<dbReference type="PANTHER" id="PTHR30590:SF2">
    <property type="entry name" value="INNER MEMBRANE PROTEIN"/>
    <property type="match status" value="1"/>
</dbReference>
<feature type="transmembrane region" description="Helical" evidence="1">
    <location>
        <begin position="164"/>
        <end position="182"/>
    </location>
</feature>
<dbReference type="RefSeq" id="WP_235030533.1">
    <property type="nucleotide sequence ID" value="NZ_FNVT01000011.1"/>
</dbReference>
<name>A0A1H6ELX0_9ACTN</name>
<dbReference type="Proteomes" id="UP000236732">
    <property type="component" value="Unassembled WGS sequence"/>
</dbReference>
<feature type="transmembrane region" description="Helical" evidence="1">
    <location>
        <begin position="93"/>
        <end position="109"/>
    </location>
</feature>
<dbReference type="EMBL" id="FNVT01000011">
    <property type="protein sequence ID" value="SEG97789.1"/>
    <property type="molecule type" value="Genomic_DNA"/>
</dbReference>
<feature type="transmembrane region" description="Helical" evidence="1">
    <location>
        <begin position="194"/>
        <end position="217"/>
    </location>
</feature>
<protein>
    <submittedName>
        <fullName evidence="3">Uncharacterized membrane protein YeiB</fullName>
    </submittedName>
</protein>
<evidence type="ECO:0000259" key="2">
    <source>
        <dbReference type="Pfam" id="PF04235"/>
    </source>
</evidence>
<keyword evidence="1" id="KW-0812">Transmembrane</keyword>
<keyword evidence="1" id="KW-1133">Transmembrane helix</keyword>
<feature type="domain" description="DUF418" evidence="2">
    <location>
        <begin position="147"/>
        <end position="303"/>
    </location>
</feature>
<sequence length="316" mass="34105">MRGFALGGILVVNITQLAHMYDFHANTAGLIVDIGFRQRFFPIFSFLFGIGFAIFLESAHQRNKRPRPALLRRLLILAAFGFLHHQAQPGEALLPYAIFGTLFLLPASYVPRAMVLGFGVVGTVGALAVTGGGTLMIPGLFLLGMAAARFGLVRDMERRPGMLAGLLVTGLALAVPLTLWYLNVPLQDRTFGYGAPIAAVAGLSAATAYIGGLLLVLRTRAGAAVSRALAPLGRMALTNYVIATPLILLTLGPLGLTESTSYGLVFPLAAAIIVAQAAFSAWWLGRFRYGPLEWVWRCGTWWRIMPIRKVQEPRTG</sequence>
<dbReference type="PANTHER" id="PTHR30590">
    <property type="entry name" value="INNER MEMBRANE PROTEIN"/>
    <property type="match status" value="1"/>
</dbReference>
<evidence type="ECO:0000313" key="4">
    <source>
        <dbReference type="Proteomes" id="UP000236732"/>
    </source>
</evidence>
<dbReference type="Pfam" id="PF04235">
    <property type="entry name" value="DUF418"/>
    <property type="match status" value="1"/>
</dbReference>
<keyword evidence="1" id="KW-0472">Membrane</keyword>
<evidence type="ECO:0000256" key="1">
    <source>
        <dbReference type="SAM" id="Phobius"/>
    </source>
</evidence>
<gene>
    <name evidence="3" type="ORF">SAMN05444920_11160</name>
</gene>
<dbReference type="InterPro" id="IPR007349">
    <property type="entry name" value="DUF418"/>
</dbReference>
<feature type="transmembrane region" description="Helical" evidence="1">
    <location>
        <begin position="40"/>
        <end position="58"/>
    </location>
</feature>
<dbReference type="AlphaFoldDB" id="A0A1H6ELX0"/>
<reference evidence="3 4" key="1">
    <citation type="submission" date="2016-10" db="EMBL/GenBank/DDBJ databases">
        <authorList>
            <person name="de Groot N.N."/>
        </authorList>
    </citation>
    <scope>NUCLEOTIDE SEQUENCE [LARGE SCALE GENOMIC DNA]</scope>
    <source>
        <strain evidence="3 4">CGMCC 4.7037</strain>
    </source>
</reference>